<sequence length="95" mass="10844">MIDEKELKEIEKRCKYSTRGPWKAYIEGRDHSSGSHFIMTGDENDRGEDFEIEGARVDDYIFIANAKQDIPKLIDEIRRLKNLVGNDGNGGSVLK</sequence>
<protein>
    <submittedName>
        <fullName evidence="1">Uncharacterized protein</fullName>
    </submittedName>
</protein>
<dbReference type="Proteomes" id="UP001138894">
    <property type="component" value="Unassembled WGS sequence"/>
</dbReference>
<comment type="caution">
    <text evidence="1">The sequence shown here is derived from an EMBL/GenBank/DDBJ whole genome shotgun (WGS) entry which is preliminary data.</text>
</comment>
<keyword evidence="2" id="KW-1185">Reference proteome</keyword>
<proteinExistence type="predicted"/>
<dbReference type="RefSeq" id="WP_218548015.1">
    <property type="nucleotide sequence ID" value="NZ_JAGSPD010000034.1"/>
</dbReference>
<dbReference type="AlphaFoldDB" id="A0A9X1JTL5"/>
<gene>
    <name evidence="1" type="ORF">KCG49_16280</name>
</gene>
<name>A0A9X1JTL5_9FLAO</name>
<dbReference type="EMBL" id="JAGSPD010000034">
    <property type="protein sequence ID" value="MBV7270742.1"/>
    <property type="molecule type" value="Genomic_DNA"/>
</dbReference>
<evidence type="ECO:0000313" key="2">
    <source>
        <dbReference type="Proteomes" id="UP001138894"/>
    </source>
</evidence>
<accession>A0A9X1JTL5</accession>
<organism evidence="1 2">
    <name type="scientific">Winogradskyella luteola</name>
    <dbReference type="NCBI Taxonomy" id="2828330"/>
    <lineage>
        <taxon>Bacteria</taxon>
        <taxon>Pseudomonadati</taxon>
        <taxon>Bacteroidota</taxon>
        <taxon>Flavobacteriia</taxon>
        <taxon>Flavobacteriales</taxon>
        <taxon>Flavobacteriaceae</taxon>
        <taxon>Winogradskyella</taxon>
    </lineage>
</organism>
<evidence type="ECO:0000313" key="1">
    <source>
        <dbReference type="EMBL" id="MBV7270742.1"/>
    </source>
</evidence>
<reference evidence="1" key="1">
    <citation type="submission" date="2021-04" db="EMBL/GenBank/DDBJ databases">
        <authorList>
            <person name="Pira H."/>
            <person name="Risdian C."/>
            <person name="Wink J."/>
        </authorList>
    </citation>
    <scope>NUCLEOTIDE SEQUENCE</scope>
    <source>
        <strain evidence="1">WHY3</strain>
    </source>
</reference>